<dbReference type="GO" id="GO:0012505">
    <property type="term" value="C:endomembrane system"/>
    <property type="evidence" value="ECO:0007669"/>
    <property type="project" value="UniProtKB-SubCell"/>
</dbReference>
<dbReference type="InterPro" id="IPR006838">
    <property type="entry name" value="ADTRP_AIG1"/>
</dbReference>
<reference evidence="18" key="1">
    <citation type="journal article" date="2012" name="PLoS Negl. Trop. Dis.">
        <title>A systematically improved high quality genome and transcriptome of the human blood fluke Schistosoma mansoni.</title>
        <authorList>
            <person name="Protasio A.V."/>
            <person name="Tsai I.J."/>
            <person name="Babbage A."/>
            <person name="Nichol S."/>
            <person name="Hunt M."/>
            <person name="Aslett M.A."/>
            <person name="De Silva N."/>
            <person name="Velarde G.S."/>
            <person name="Anderson T.J."/>
            <person name="Clark R.C."/>
            <person name="Davidson C."/>
            <person name="Dillon G.P."/>
            <person name="Holroyd N.E."/>
            <person name="LoVerde P.T."/>
            <person name="Lloyd C."/>
            <person name="McQuillan J."/>
            <person name="Oliveira G."/>
            <person name="Otto T.D."/>
            <person name="Parker-Manuel S.J."/>
            <person name="Quail M.A."/>
            <person name="Wilson R.A."/>
            <person name="Zerlotini A."/>
            <person name="Dunne D.W."/>
            <person name="Berriman M."/>
        </authorList>
    </citation>
    <scope>NUCLEOTIDE SEQUENCE [LARGE SCALE GENOMIC DNA]</scope>
    <source>
        <strain evidence="18">Puerto Rican</strain>
    </source>
</reference>
<protein>
    <submittedName>
        <fullName evidence="19">UPF0641 membrane protein</fullName>
    </submittedName>
</protein>
<comment type="catalytic activity">
    <reaction evidence="11">
        <text>12-(9Z-octadecenoyloxy)-octadecanoate + H2O = 12-hydroxyoctadecanoate + (9Z)-octadecenoate + H(+)</text>
        <dbReference type="Rhea" id="RHEA:52060"/>
        <dbReference type="ChEBI" id="CHEBI:15377"/>
        <dbReference type="ChEBI" id="CHEBI:15378"/>
        <dbReference type="ChEBI" id="CHEBI:30823"/>
        <dbReference type="ChEBI" id="CHEBI:84201"/>
        <dbReference type="ChEBI" id="CHEBI:136302"/>
    </reaction>
    <physiologicalReaction direction="left-to-right" evidence="11">
        <dbReference type="Rhea" id="RHEA:52061"/>
    </physiologicalReaction>
</comment>
<comment type="catalytic activity">
    <reaction evidence="15">
        <text>13-(9Z-hexadecenoyloxy)-octadecanoate + H2O = 13-hydroxy-octadecanoate + (9Z)-hexadecenoate + H(+)</text>
        <dbReference type="Rhea" id="RHEA:52076"/>
        <dbReference type="ChEBI" id="CHEBI:15377"/>
        <dbReference type="ChEBI" id="CHEBI:15378"/>
        <dbReference type="ChEBI" id="CHEBI:32372"/>
        <dbReference type="ChEBI" id="CHEBI:136304"/>
        <dbReference type="ChEBI" id="CHEBI:136315"/>
    </reaction>
    <physiologicalReaction direction="left-to-right" evidence="15">
        <dbReference type="Rhea" id="RHEA:52077"/>
    </physiologicalReaction>
</comment>
<evidence type="ECO:0000256" key="14">
    <source>
        <dbReference type="ARBA" id="ARBA00049296"/>
    </source>
</evidence>
<sequence length="231" mass="27902">MESIKIKPIHRDYIILYRLIIIILYTISSYLGYFYLYPNDESMQLLRIIHLWKYFTCITMTLNAVYFITTIPLQYFNHDNIRSYQFLVVFTFNMTMMLYYWGAFFYDPKIISDIEDLINLPLWYNNLCHIIPPITLIIDAWLCHPKIVSFYNTLKIVGFIGIIYNLYLETGILLWNTSPYPEFLKYTIFYRYLNYALTWSITIRFILLGKTFVTYLNKTNLNKQTTKIKEN</sequence>
<comment type="catalytic activity">
    <reaction evidence="8">
        <text>13-octadecanoyloxy-octadecanoate + H2O = 13-hydroxy-octadecanoate + octadecanoate + H(+)</text>
        <dbReference type="Rhea" id="RHEA:52084"/>
        <dbReference type="ChEBI" id="CHEBI:15377"/>
        <dbReference type="ChEBI" id="CHEBI:15378"/>
        <dbReference type="ChEBI" id="CHEBI:25629"/>
        <dbReference type="ChEBI" id="CHEBI:136304"/>
        <dbReference type="ChEBI" id="CHEBI:136335"/>
    </reaction>
    <physiologicalReaction direction="left-to-right" evidence="8">
        <dbReference type="Rhea" id="RHEA:52085"/>
    </physiologicalReaction>
</comment>
<evidence type="ECO:0000256" key="2">
    <source>
        <dbReference type="ARBA" id="ARBA00004127"/>
    </source>
</evidence>
<evidence type="ECO:0000256" key="1">
    <source>
        <dbReference type="ARBA" id="ARBA00000923"/>
    </source>
</evidence>
<evidence type="ECO:0000256" key="11">
    <source>
        <dbReference type="ARBA" id="ARBA00048701"/>
    </source>
</evidence>
<evidence type="ECO:0000256" key="9">
    <source>
        <dbReference type="ARBA" id="ARBA00047863"/>
    </source>
</evidence>
<keyword evidence="5 17" id="KW-1133">Transmembrane helix</keyword>
<comment type="catalytic activity">
    <reaction evidence="7">
        <text>12-hexadecanoyloxy-octadecanoate + H2O = 12-hydroxyoctadecanoate + hexadecanoate + H(+)</text>
        <dbReference type="Rhea" id="RHEA:52056"/>
        <dbReference type="ChEBI" id="CHEBI:7896"/>
        <dbReference type="ChEBI" id="CHEBI:15377"/>
        <dbReference type="ChEBI" id="CHEBI:15378"/>
        <dbReference type="ChEBI" id="CHEBI:83677"/>
        <dbReference type="ChEBI" id="CHEBI:84201"/>
    </reaction>
    <physiologicalReaction direction="left-to-right" evidence="7">
        <dbReference type="Rhea" id="RHEA:52057"/>
    </physiologicalReaction>
</comment>
<dbReference type="InParanoid" id="A0A5K4F587"/>
<comment type="catalytic activity">
    <reaction evidence="1">
        <text>9-(9Z-hexadecenoyloxy)-octadecanoate + H2O = (9Z)-hexadecenoate + 9-hydroxy-octadecanoate + H(+)</text>
        <dbReference type="Rhea" id="RHEA:52068"/>
        <dbReference type="ChEBI" id="CHEBI:15377"/>
        <dbReference type="ChEBI" id="CHEBI:15378"/>
        <dbReference type="ChEBI" id="CHEBI:32372"/>
        <dbReference type="ChEBI" id="CHEBI:136286"/>
        <dbReference type="ChEBI" id="CHEBI:136309"/>
    </reaction>
    <physiologicalReaction direction="left-to-right" evidence="1">
        <dbReference type="Rhea" id="RHEA:52069"/>
    </physiologicalReaction>
</comment>
<comment type="catalytic activity">
    <reaction evidence="13">
        <text>9-octadecanoyloxy-octadecanoate + H2O = 9-hydroxy-octadecanoate + octadecanoate + H(+)</text>
        <dbReference type="Rhea" id="RHEA:52096"/>
        <dbReference type="ChEBI" id="CHEBI:15377"/>
        <dbReference type="ChEBI" id="CHEBI:15378"/>
        <dbReference type="ChEBI" id="CHEBI:25629"/>
        <dbReference type="ChEBI" id="CHEBI:136286"/>
        <dbReference type="ChEBI" id="CHEBI:136373"/>
    </reaction>
    <physiologicalReaction direction="left-to-right" evidence="13">
        <dbReference type="Rhea" id="RHEA:52097"/>
    </physiologicalReaction>
</comment>
<dbReference type="GO" id="GO:0016020">
    <property type="term" value="C:membrane"/>
    <property type="evidence" value="ECO:0007669"/>
    <property type="project" value="InterPro"/>
</dbReference>
<accession>A0A5K4F587</accession>
<comment type="catalytic activity">
    <reaction evidence="14">
        <text>13-(9Z-octadecenoyloxy)-octadecanoate + H2O = 13-hydroxy-octadecanoate + (9Z)-octadecenoate + H(+)</text>
        <dbReference type="Rhea" id="RHEA:52064"/>
        <dbReference type="ChEBI" id="CHEBI:15377"/>
        <dbReference type="ChEBI" id="CHEBI:15378"/>
        <dbReference type="ChEBI" id="CHEBI:30823"/>
        <dbReference type="ChEBI" id="CHEBI:136303"/>
        <dbReference type="ChEBI" id="CHEBI:136304"/>
    </reaction>
    <physiologicalReaction direction="left-to-right" evidence="14">
        <dbReference type="Rhea" id="RHEA:52065"/>
    </physiologicalReaction>
</comment>
<feature type="transmembrane region" description="Helical" evidence="17">
    <location>
        <begin position="51"/>
        <end position="71"/>
    </location>
</feature>
<comment type="similarity">
    <text evidence="3">Belongs to the AIG1 family.</text>
</comment>
<keyword evidence="4 17" id="KW-0812">Transmembrane</keyword>
<comment type="catalytic activity">
    <reaction evidence="10">
        <text>12-octadecanoyloxy-octadecanoate + H2O = 12-hydroxyoctadecanoate + octadecanoate + H(+)</text>
        <dbReference type="Rhea" id="RHEA:52080"/>
        <dbReference type="ChEBI" id="CHEBI:15377"/>
        <dbReference type="ChEBI" id="CHEBI:15378"/>
        <dbReference type="ChEBI" id="CHEBI:25629"/>
        <dbReference type="ChEBI" id="CHEBI:84201"/>
        <dbReference type="ChEBI" id="CHEBI:136330"/>
    </reaction>
    <physiologicalReaction direction="left-to-right" evidence="10">
        <dbReference type="Rhea" id="RHEA:52081"/>
    </physiologicalReaction>
</comment>
<comment type="subcellular location">
    <subcellularLocation>
        <location evidence="2">Endomembrane system</location>
        <topology evidence="2">Multi-pass membrane protein</topology>
    </subcellularLocation>
</comment>
<reference evidence="19" key="2">
    <citation type="submission" date="2019-11" db="UniProtKB">
        <authorList>
            <consortium name="WormBaseParasite"/>
        </authorList>
    </citation>
    <scope>IDENTIFICATION</scope>
    <source>
        <strain evidence="19">Puerto Rican</strain>
    </source>
</reference>
<comment type="catalytic activity">
    <reaction evidence="9">
        <text>9-hexadecanoyloxy-octadecanoate + H2O = 9-hydroxy-octadecanoate + hexadecanoate + H(+)</text>
        <dbReference type="Rhea" id="RHEA:52052"/>
        <dbReference type="ChEBI" id="CHEBI:7896"/>
        <dbReference type="ChEBI" id="CHEBI:15377"/>
        <dbReference type="ChEBI" id="CHEBI:15378"/>
        <dbReference type="ChEBI" id="CHEBI:83670"/>
        <dbReference type="ChEBI" id="CHEBI:136286"/>
    </reaction>
    <physiologicalReaction direction="left-to-right" evidence="9">
        <dbReference type="Rhea" id="RHEA:52053"/>
    </physiologicalReaction>
</comment>
<evidence type="ECO:0000256" key="5">
    <source>
        <dbReference type="ARBA" id="ARBA00022989"/>
    </source>
</evidence>
<feature type="transmembrane region" description="Helical" evidence="17">
    <location>
        <begin position="154"/>
        <end position="175"/>
    </location>
</feature>
<evidence type="ECO:0000256" key="10">
    <source>
        <dbReference type="ARBA" id="ARBA00048680"/>
    </source>
</evidence>
<evidence type="ECO:0000256" key="4">
    <source>
        <dbReference type="ARBA" id="ARBA00022692"/>
    </source>
</evidence>
<feature type="transmembrane region" description="Helical" evidence="17">
    <location>
        <begin position="122"/>
        <end position="142"/>
    </location>
</feature>
<dbReference type="PANTHER" id="PTHR10989:SF16">
    <property type="entry name" value="AT02829P-RELATED"/>
    <property type="match status" value="1"/>
</dbReference>
<evidence type="ECO:0000256" key="8">
    <source>
        <dbReference type="ARBA" id="ARBA00047427"/>
    </source>
</evidence>
<evidence type="ECO:0000256" key="16">
    <source>
        <dbReference type="ARBA" id="ARBA00049428"/>
    </source>
</evidence>
<dbReference type="Pfam" id="PF04750">
    <property type="entry name" value="Far-17a_AIG1"/>
    <property type="match status" value="1"/>
</dbReference>
<keyword evidence="18" id="KW-1185">Reference proteome</keyword>
<proteinExistence type="inferred from homology"/>
<organism evidence="18 19">
    <name type="scientific">Schistosoma mansoni</name>
    <name type="common">Blood fluke</name>
    <dbReference type="NCBI Taxonomy" id="6183"/>
    <lineage>
        <taxon>Eukaryota</taxon>
        <taxon>Metazoa</taxon>
        <taxon>Spiralia</taxon>
        <taxon>Lophotrochozoa</taxon>
        <taxon>Platyhelminthes</taxon>
        <taxon>Trematoda</taxon>
        <taxon>Digenea</taxon>
        <taxon>Strigeidida</taxon>
        <taxon>Schistosomatoidea</taxon>
        <taxon>Schistosomatidae</taxon>
        <taxon>Schistosoma</taxon>
    </lineage>
</organism>
<dbReference type="PANTHER" id="PTHR10989">
    <property type="entry name" value="ANDROGEN-INDUCED PROTEIN 1-RELATED"/>
    <property type="match status" value="1"/>
</dbReference>
<evidence type="ECO:0000256" key="6">
    <source>
        <dbReference type="ARBA" id="ARBA00023136"/>
    </source>
</evidence>
<comment type="catalytic activity">
    <reaction evidence="16">
        <text>12-(9Z-hexadecenoyloxy)-octadecanoate + H2O = 12-hydroxyoctadecanoate + (9Z)-hexadecenoate + H(+)</text>
        <dbReference type="Rhea" id="RHEA:52072"/>
        <dbReference type="ChEBI" id="CHEBI:15377"/>
        <dbReference type="ChEBI" id="CHEBI:15378"/>
        <dbReference type="ChEBI" id="CHEBI:32372"/>
        <dbReference type="ChEBI" id="CHEBI:84201"/>
        <dbReference type="ChEBI" id="CHEBI:136312"/>
    </reaction>
    <physiologicalReaction direction="left-to-right" evidence="16">
        <dbReference type="Rhea" id="RHEA:52073"/>
    </physiologicalReaction>
</comment>
<evidence type="ECO:0000256" key="15">
    <source>
        <dbReference type="ARBA" id="ARBA00049322"/>
    </source>
</evidence>
<evidence type="ECO:0000256" key="12">
    <source>
        <dbReference type="ARBA" id="ARBA00048800"/>
    </source>
</evidence>
<dbReference type="FunCoup" id="A0A5K4F587">
    <property type="interactions" value="646"/>
</dbReference>
<evidence type="ECO:0000313" key="18">
    <source>
        <dbReference type="Proteomes" id="UP000008854"/>
    </source>
</evidence>
<evidence type="ECO:0000313" key="19">
    <source>
        <dbReference type="WBParaSite" id="Smp_302830.1"/>
    </source>
</evidence>
<feature type="transmembrane region" description="Helical" evidence="17">
    <location>
        <begin position="15"/>
        <end position="36"/>
    </location>
</feature>
<dbReference type="Proteomes" id="UP000008854">
    <property type="component" value="Unassembled WGS sequence"/>
</dbReference>
<evidence type="ECO:0000256" key="7">
    <source>
        <dbReference type="ARBA" id="ARBA00047368"/>
    </source>
</evidence>
<keyword evidence="6 17" id="KW-0472">Membrane</keyword>
<feature type="transmembrane region" description="Helical" evidence="17">
    <location>
        <begin position="195"/>
        <end position="216"/>
    </location>
</feature>
<feature type="transmembrane region" description="Helical" evidence="17">
    <location>
        <begin position="83"/>
        <end position="102"/>
    </location>
</feature>
<evidence type="ECO:0000256" key="17">
    <source>
        <dbReference type="SAM" id="Phobius"/>
    </source>
</evidence>
<evidence type="ECO:0000256" key="13">
    <source>
        <dbReference type="ARBA" id="ARBA00049221"/>
    </source>
</evidence>
<dbReference type="AlphaFoldDB" id="A0A5K4F587"/>
<evidence type="ECO:0000256" key="3">
    <source>
        <dbReference type="ARBA" id="ARBA00009300"/>
    </source>
</evidence>
<dbReference type="WBParaSite" id="Smp_302830.1">
    <property type="protein sequence ID" value="Smp_302830.1"/>
    <property type="gene ID" value="Smp_302830"/>
</dbReference>
<name>A0A5K4F587_SCHMA</name>
<comment type="catalytic activity">
    <reaction evidence="12">
        <text>9-(9Z-octadecenoyloxy)-octadecanoate + H2O = 9-hydroxy-octadecanoate + (9Z)-octadecenoate + H(+)</text>
        <dbReference type="Rhea" id="RHEA:52048"/>
        <dbReference type="ChEBI" id="CHEBI:15377"/>
        <dbReference type="ChEBI" id="CHEBI:15378"/>
        <dbReference type="ChEBI" id="CHEBI:30823"/>
        <dbReference type="ChEBI" id="CHEBI:136282"/>
        <dbReference type="ChEBI" id="CHEBI:136286"/>
    </reaction>
    <physiologicalReaction direction="left-to-right" evidence="12">
        <dbReference type="Rhea" id="RHEA:52049"/>
    </physiologicalReaction>
</comment>